<reference evidence="3" key="1">
    <citation type="submission" date="2020-02" db="EMBL/GenBank/DDBJ databases">
        <authorList>
            <person name="Meier V. D."/>
        </authorList>
    </citation>
    <scope>NUCLEOTIDE SEQUENCE</scope>
    <source>
        <strain evidence="3">AVDCRST_MAG81</strain>
    </source>
</reference>
<dbReference type="Gene3D" id="3.40.50.2000">
    <property type="entry name" value="Glycogen Phosphorylase B"/>
    <property type="match status" value="2"/>
</dbReference>
<sequence length="422" mass="45893">MGQRIILATFGSLGDIHPFMALALGLQARGHQVTIATSEYYRAKIIAAGIGFHAIRPDLPPDDQEVISLLMDARKGTERIIRQIMMPHLRDSYDDLMTAVQGADLLVTHEVIYAGPLVAQKTGIRWVSCVLSPIAFFSAYDPPVLPPYPALSKLRALGPVINGAILRLGKLTTRNWLKPVRQLRLELGLPLAENPLFEGKHSPKLVLALFSPLLAQPQPDWPPQTVATGFALYDRVQHNEGLAPQLQQFLAAGPPPIVFTLGSAAVMDPGNFYIESVAAAHQLGCRAVLLVGKEPRQLPELPQGVAAFDYAPYTQLFPRAAAVVHQGGIGTTAQVLHAGRPMLVMPYSHDQPDNAARIVRLGVGRVISRNHYRCDRVAAELRQLLQPEYATSAAEVAQRIAGEDGVQSACEAIEKRLDSPSD</sequence>
<gene>
    <name evidence="3" type="ORF">AVDCRST_MAG81-836</name>
</gene>
<dbReference type="InterPro" id="IPR002213">
    <property type="entry name" value="UDP_glucos_trans"/>
</dbReference>
<keyword evidence="3" id="KW-0808">Transferase</keyword>
<dbReference type="GO" id="GO:0008194">
    <property type="term" value="F:UDP-glycosyltransferase activity"/>
    <property type="evidence" value="ECO:0007669"/>
    <property type="project" value="InterPro"/>
</dbReference>
<dbReference type="SUPFAM" id="SSF53756">
    <property type="entry name" value="UDP-Glycosyltransferase/glycogen phosphorylase"/>
    <property type="match status" value="1"/>
</dbReference>
<dbReference type="InterPro" id="IPR050426">
    <property type="entry name" value="Glycosyltransferase_28"/>
</dbReference>
<evidence type="ECO:0000313" key="3">
    <source>
        <dbReference type="EMBL" id="CAA9563365.1"/>
    </source>
</evidence>
<dbReference type="PANTHER" id="PTHR48050:SF13">
    <property type="entry name" value="STEROL 3-BETA-GLUCOSYLTRANSFERASE UGT80A2"/>
    <property type="match status" value="1"/>
</dbReference>
<organism evidence="3">
    <name type="scientific">uncultured Synechococcales cyanobacterium</name>
    <dbReference type="NCBI Taxonomy" id="1936017"/>
    <lineage>
        <taxon>Bacteria</taxon>
        <taxon>Bacillati</taxon>
        <taxon>Cyanobacteriota</taxon>
        <taxon>Cyanophyceae</taxon>
        <taxon>Synechococcales</taxon>
        <taxon>environmental samples</taxon>
    </lineage>
</organism>
<accession>A0A6J4V291</accession>
<dbReference type="CDD" id="cd03784">
    <property type="entry name" value="GT1_Gtf-like"/>
    <property type="match status" value="1"/>
</dbReference>
<dbReference type="EMBL" id="CADCWO010000052">
    <property type="protein sequence ID" value="CAA9563365.1"/>
    <property type="molecule type" value="Genomic_DNA"/>
</dbReference>
<dbReference type="GO" id="GO:0005975">
    <property type="term" value="P:carbohydrate metabolic process"/>
    <property type="evidence" value="ECO:0007669"/>
    <property type="project" value="InterPro"/>
</dbReference>
<dbReference type="PANTHER" id="PTHR48050">
    <property type="entry name" value="STEROL 3-BETA-GLUCOSYLTRANSFERASE"/>
    <property type="match status" value="1"/>
</dbReference>
<protein>
    <submittedName>
        <fullName evidence="3">Probable glucosyltransferase</fullName>
    </submittedName>
</protein>
<dbReference type="InterPro" id="IPR010610">
    <property type="entry name" value="EryCIII-like_C"/>
</dbReference>
<dbReference type="GO" id="GO:0033072">
    <property type="term" value="P:vancomycin biosynthetic process"/>
    <property type="evidence" value="ECO:0007669"/>
    <property type="project" value="UniProtKB-ARBA"/>
</dbReference>
<dbReference type="Pfam" id="PF03033">
    <property type="entry name" value="Glyco_transf_28"/>
    <property type="match status" value="1"/>
</dbReference>
<feature type="domain" description="Erythromycin biosynthesis protein CIII-like C-terminal" evidence="2">
    <location>
        <begin position="295"/>
        <end position="402"/>
    </location>
</feature>
<dbReference type="GO" id="GO:0016758">
    <property type="term" value="F:hexosyltransferase activity"/>
    <property type="evidence" value="ECO:0007669"/>
    <property type="project" value="InterPro"/>
</dbReference>
<evidence type="ECO:0000259" key="2">
    <source>
        <dbReference type="Pfam" id="PF06722"/>
    </source>
</evidence>
<name>A0A6J4V291_9CYAN</name>
<proteinExistence type="predicted"/>
<dbReference type="InterPro" id="IPR004276">
    <property type="entry name" value="GlycoTrans_28_N"/>
</dbReference>
<evidence type="ECO:0000259" key="1">
    <source>
        <dbReference type="Pfam" id="PF03033"/>
    </source>
</evidence>
<dbReference type="AlphaFoldDB" id="A0A6J4V291"/>
<dbReference type="Pfam" id="PF06722">
    <property type="entry name" value="EryCIII-like_C"/>
    <property type="match status" value="1"/>
</dbReference>
<feature type="domain" description="Glycosyltransferase family 28 N-terminal" evidence="1">
    <location>
        <begin position="5"/>
        <end position="58"/>
    </location>
</feature>